<dbReference type="AlphaFoldDB" id="A0A430QN70"/>
<evidence type="ECO:0000313" key="1">
    <source>
        <dbReference type="EMBL" id="RTG89163.1"/>
    </source>
</evidence>
<protein>
    <submittedName>
        <fullName evidence="1">Uncharacterized protein</fullName>
    </submittedName>
</protein>
<evidence type="ECO:0000313" key="2">
    <source>
        <dbReference type="Proteomes" id="UP000290809"/>
    </source>
</evidence>
<proteinExistence type="predicted"/>
<accession>A0A430QN70</accession>
<organism evidence="1 2">
    <name type="scientific">Schistosoma bovis</name>
    <name type="common">Blood fluke</name>
    <dbReference type="NCBI Taxonomy" id="6184"/>
    <lineage>
        <taxon>Eukaryota</taxon>
        <taxon>Metazoa</taxon>
        <taxon>Spiralia</taxon>
        <taxon>Lophotrochozoa</taxon>
        <taxon>Platyhelminthes</taxon>
        <taxon>Trematoda</taxon>
        <taxon>Digenea</taxon>
        <taxon>Strigeidida</taxon>
        <taxon>Schistosomatoidea</taxon>
        <taxon>Schistosomatidae</taxon>
        <taxon>Schistosoma</taxon>
    </lineage>
</organism>
<name>A0A430QN70_SCHBO</name>
<keyword evidence="2" id="KW-1185">Reference proteome</keyword>
<comment type="caution">
    <text evidence="1">The sequence shown here is derived from an EMBL/GenBank/DDBJ whole genome shotgun (WGS) entry which is preliminary data.</text>
</comment>
<dbReference type="EMBL" id="QMKO01001522">
    <property type="protein sequence ID" value="RTG89163.1"/>
    <property type="molecule type" value="Genomic_DNA"/>
</dbReference>
<sequence length="47" mass="5618">MYLKCESDLSSGDKLLFLYHCYHYLKSILHLLPIYGNVNDKYNITYD</sequence>
<gene>
    <name evidence="1" type="ORF">DC041_0004617</name>
</gene>
<dbReference type="Proteomes" id="UP000290809">
    <property type="component" value="Unassembled WGS sequence"/>
</dbReference>
<reference evidence="1 2" key="1">
    <citation type="journal article" date="2019" name="PLoS Pathog.">
        <title>Genome sequence of the bovine parasite Schistosoma bovis Tanzania.</title>
        <authorList>
            <person name="Oey H."/>
            <person name="Zakrzewski M."/>
            <person name="Gobert G."/>
            <person name="Gravermann K."/>
            <person name="Stoye J."/>
            <person name="Jones M."/>
            <person name="Mcmanus D."/>
            <person name="Krause L."/>
        </authorList>
    </citation>
    <scope>NUCLEOTIDE SEQUENCE [LARGE SCALE GENOMIC DNA]</scope>
    <source>
        <strain evidence="1 2">TAN1997</strain>
    </source>
</reference>